<dbReference type="InterPro" id="IPR036390">
    <property type="entry name" value="WH_DNA-bd_sf"/>
</dbReference>
<accession>A0A261EP75</accession>
<keyword evidence="3" id="KW-0472">Membrane</keyword>
<dbReference type="Gene3D" id="1.10.10.10">
    <property type="entry name" value="Winged helix-like DNA-binding domain superfamily/Winged helix DNA-binding domain"/>
    <property type="match status" value="1"/>
</dbReference>
<dbReference type="Pfam" id="PF00480">
    <property type="entry name" value="ROK"/>
    <property type="match status" value="1"/>
</dbReference>
<evidence type="ECO:0000313" key="4">
    <source>
        <dbReference type="EMBL" id="OZG48654.1"/>
    </source>
</evidence>
<keyword evidence="5" id="KW-1185">Reference proteome</keyword>
<dbReference type="OrthoDB" id="5174513at2"/>
<reference evidence="4 5" key="1">
    <citation type="journal article" date="2017" name="BMC Genomics">
        <title>Comparative genomic and phylogenomic analyses of the Bifidobacteriaceae family.</title>
        <authorList>
            <person name="Lugli G.A."/>
            <person name="Milani C."/>
            <person name="Turroni F."/>
            <person name="Duranti S."/>
            <person name="Mancabelli L."/>
            <person name="Mangifesta M."/>
            <person name="Ferrario C."/>
            <person name="Modesto M."/>
            <person name="Mattarelli P."/>
            <person name="Jiri K."/>
            <person name="van Sinderen D."/>
            <person name="Ventura M."/>
        </authorList>
    </citation>
    <scope>NUCLEOTIDE SEQUENCE [LARGE SCALE GENOMIC DNA]</scope>
    <source>
        <strain evidence="4 5">DSM 22924</strain>
    </source>
</reference>
<comment type="caution">
    <text evidence="4">The sequence shown here is derived from an EMBL/GenBank/DDBJ whole genome shotgun (WGS) entry which is preliminary data.</text>
</comment>
<dbReference type="AlphaFoldDB" id="A0A261EP75"/>
<dbReference type="PANTHER" id="PTHR18964:SF149">
    <property type="entry name" value="BIFUNCTIONAL UDP-N-ACETYLGLUCOSAMINE 2-EPIMERASE_N-ACETYLMANNOSAMINE KINASE"/>
    <property type="match status" value="1"/>
</dbReference>
<comment type="similarity">
    <text evidence="1">Belongs to the ROK (NagC/XylR) family.</text>
</comment>
<dbReference type="InterPro" id="IPR036388">
    <property type="entry name" value="WH-like_DNA-bd_sf"/>
</dbReference>
<protein>
    <submittedName>
        <fullName evidence="4">N-acetylglucosamine repressor</fullName>
    </submittedName>
</protein>
<feature type="compositionally biased region" description="Polar residues" evidence="2">
    <location>
        <begin position="411"/>
        <end position="429"/>
    </location>
</feature>
<gene>
    <name evidence="4" type="ORF">BOCO_1350</name>
</gene>
<dbReference type="EMBL" id="MWWS01000009">
    <property type="protein sequence ID" value="OZG48654.1"/>
    <property type="molecule type" value="Genomic_DNA"/>
</dbReference>
<organism evidence="4 5">
    <name type="scientific">Bombiscardovia coagulans</name>
    <dbReference type="NCBI Taxonomy" id="686666"/>
    <lineage>
        <taxon>Bacteria</taxon>
        <taxon>Bacillati</taxon>
        <taxon>Actinomycetota</taxon>
        <taxon>Actinomycetes</taxon>
        <taxon>Bifidobacteriales</taxon>
        <taxon>Bifidobacteriaceae</taxon>
        <taxon>Bombiscardovia</taxon>
    </lineage>
</organism>
<proteinExistence type="inferred from homology"/>
<dbReference type="PANTHER" id="PTHR18964">
    <property type="entry name" value="ROK (REPRESSOR, ORF, KINASE) FAMILY"/>
    <property type="match status" value="1"/>
</dbReference>
<dbReference type="InterPro" id="IPR000600">
    <property type="entry name" value="ROK"/>
</dbReference>
<dbReference type="InterPro" id="IPR043129">
    <property type="entry name" value="ATPase_NBD"/>
</dbReference>
<name>A0A261EP75_9BIFI</name>
<evidence type="ECO:0000256" key="1">
    <source>
        <dbReference type="ARBA" id="ARBA00006479"/>
    </source>
</evidence>
<dbReference type="InterPro" id="IPR049874">
    <property type="entry name" value="ROK_cs"/>
</dbReference>
<evidence type="ECO:0000256" key="2">
    <source>
        <dbReference type="SAM" id="MobiDB-lite"/>
    </source>
</evidence>
<dbReference type="Gene3D" id="3.30.420.40">
    <property type="match status" value="2"/>
</dbReference>
<dbReference type="RefSeq" id="WP_094723546.1">
    <property type="nucleotide sequence ID" value="NZ_MWWS01000009.1"/>
</dbReference>
<dbReference type="SUPFAM" id="SSF53067">
    <property type="entry name" value="Actin-like ATPase domain"/>
    <property type="match status" value="1"/>
</dbReference>
<evidence type="ECO:0000256" key="3">
    <source>
        <dbReference type="SAM" id="Phobius"/>
    </source>
</evidence>
<feature type="region of interest" description="Disordered" evidence="2">
    <location>
        <begin position="411"/>
        <end position="438"/>
    </location>
</feature>
<dbReference type="Proteomes" id="UP000216004">
    <property type="component" value="Unassembled WGS sequence"/>
</dbReference>
<dbReference type="SUPFAM" id="SSF46785">
    <property type="entry name" value="Winged helix' DNA-binding domain"/>
    <property type="match status" value="1"/>
</dbReference>
<dbReference type="PROSITE" id="PS01125">
    <property type="entry name" value="ROK"/>
    <property type="match status" value="1"/>
</dbReference>
<keyword evidence="3" id="KW-0812">Transmembrane</keyword>
<sequence>MTQTAIDPIPRSQAEINQAKIAKTLHQQGTLSRAQIARALHLTAPAISKLAARMIDQELIQEVGDMPGAGNRRSIGLRLKYEGYKVCAVKFARSRIQIGLFDLAGHPLQLMELPSINEASIPKAVTDVQIEVQKFINRDPTIIAVGIAVPGPYLRNEGRIALVTSMQGWRGINFIEAFNDAFTVPTFIEQDARAGALAQSLFVPAFSSTNLAYYLVGEGVGLGVIEQGNLINGAQGGATELGHISIDINGKTCECGNQGCLERYCSAVAIHQAMCQPPYVSHLADASNLNHAAACQLLFYRAEQGDELAQTLVEHIADYVGYGCVNIVNAFNPAHIVIGDIVAGAGQPLLERVRAIVAKRALPALNNQTHICLSHLPADATLMGAAAVAVSNFLLYPTYFARLVQKRTMNSVGKQQSHTTTMPPANQTKGHLPRKDNI</sequence>
<evidence type="ECO:0000313" key="5">
    <source>
        <dbReference type="Proteomes" id="UP000216004"/>
    </source>
</evidence>
<feature type="transmembrane region" description="Helical" evidence="3">
    <location>
        <begin position="382"/>
        <end position="401"/>
    </location>
</feature>
<keyword evidence="3" id="KW-1133">Transmembrane helix</keyword>